<organism evidence="4 5">
    <name type="scientific">Hucho hucho</name>
    <name type="common">huchen</name>
    <dbReference type="NCBI Taxonomy" id="62062"/>
    <lineage>
        <taxon>Eukaryota</taxon>
        <taxon>Metazoa</taxon>
        <taxon>Chordata</taxon>
        <taxon>Craniata</taxon>
        <taxon>Vertebrata</taxon>
        <taxon>Euteleostomi</taxon>
        <taxon>Actinopterygii</taxon>
        <taxon>Neopterygii</taxon>
        <taxon>Teleostei</taxon>
        <taxon>Protacanthopterygii</taxon>
        <taxon>Salmoniformes</taxon>
        <taxon>Salmonidae</taxon>
        <taxon>Salmoninae</taxon>
        <taxon>Hucho</taxon>
    </lineage>
</organism>
<dbReference type="SUPFAM" id="SSF50182">
    <property type="entry name" value="Sm-like ribonucleoproteins"/>
    <property type="match status" value="1"/>
</dbReference>
<dbReference type="GO" id="GO:1990726">
    <property type="term" value="C:Lsm1-7-Pat1 complex"/>
    <property type="evidence" value="ECO:0007669"/>
    <property type="project" value="TreeGrafter"/>
</dbReference>
<dbReference type="PANTHER" id="PTHR10553:SF5">
    <property type="entry name" value="U6 SNRNA-ASSOCIATED SM-LIKE PROTEIN LSM7"/>
    <property type="match status" value="1"/>
</dbReference>
<dbReference type="AlphaFoldDB" id="A0A4W5Q7M2"/>
<keyword evidence="5" id="KW-1185">Reference proteome</keyword>
<keyword evidence="2" id="KW-0687">Ribonucleoprotein</keyword>
<dbReference type="GO" id="GO:0071013">
    <property type="term" value="C:catalytic step 2 spliceosome"/>
    <property type="evidence" value="ECO:0007669"/>
    <property type="project" value="TreeGrafter"/>
</dbReference>
<protein>
    <recommendedName>
        <fullName evidence="3">Sm domain-containing protein</fullName>
    </recommendedName>
</protein>
<reference evidence="4" key="2">
    <citation type="submission" date="2025-08" db="UniProtKB">
        <authorList>
            <consortium name="Ensembl"/>
        </authorList>
    </citation>
    <scope>IDENTIFICATION</scope>
</reference>
<evidence type="ECO:0000256" key="2">
    <source>
        <dbReference type="ARBA" id="ARBA00023274"/>
    </source>
</evidence>
<dbReference type="GO" id="GO:0005688">
    <property type="term" value="C:U6 snRNP"/>
    <property type="evidence" value="ECO:0007669"/>
    <property type="project" value="TreeGrafter"/>
</dbReference>
<dbReference type="GO" id="GO:0005689">
    <property type="term" value="C:U12-type spliceosomal complex"/>
    <property type="evidence" value="ECO:0007669"/>
    <property type="project" value="TreeGrafter"/>
</dbReference>
<dbReference type="PANTHER" id="PTHR10553">
    <property type="entry name" value="SMALL NUCLEAR RIBONUCLEOPROTEIN"/>
    <property type="match status" value="1"/>
</dbReference>
<feature type="domain" description="Sm" evidence="3">
    <location>
        <begin position="3"/>
        <end position="74"/>
    </location>
</feature>
<dbReference type="GO" id="GO:0071004">
    <property type="term" value="C:U2-type prespliceosome"/>
    <property type="evidence" value="ECO:0007669"/>
    <property type="project" value="TreeGrafter"/>
</dbReference>
<evidence type="ECO:0000313" key="5">
    <source>
        <dbReference type="Proteomes" id="UP000314982"/>
    </source>
</evidence>
<accession>A0A4W5Q7M2</accession>
<dbReference type="InterPro" id="IPR001163">
    <property type="entry name" value="Sm_dom_euk/arc"/>
</dbReference>
<dbReference type="GO" id="GO:0003723">
    <property type="term" value="F:RNA binding"/>
    <property type="evidence" value="ECO:0007669"/>
    <property type="project" value="TreeGrafter"/>
</dbReference>
<reference evidence="5" key="1">
    <citation type="submission" date="2018-06" db="EMBL/GenBank/DDBJ databases">
        <title>Genome assembly of Danube salmon.</title>
        <authorList>
            <person name="Macqueen D.J."/>
            <person name="Gundappa M.K."/>
        </authorList>
    </citation>
    <scope>NUCLEOTIDE SEQUENCE [LARGE SCALE GENOMIC DNA]</scope>
</reference>
<reference evidence="4" key="3">
    <citation type="submission" date="2025-09" db="UniProtKB">
        <authorList>
            <consortium name="Ensembl"/>
        </authorList>
    </citation>
    <scope>IDENTIFICATION</scope>
</reference>
<dbReference type="Pfam" id="PF01423">
    <property type="entry name" value="LSM"/>
    <property type="match status" value="1"/>
</dbReference>
<dbReference type="Proteomes" id="UP000314982">
    <property type="component" value="Unassembled WGS sequence"/>
</dbReference>
<dbReference type="GO" id="GO:0097526">
    <property type="term" value="C:spliceosomal tri-snRNP complex"/>
    <property type="evidence" value="ECO:0007669"/>
    <property type="project" value="TreeGrafter"/>
</dbReference>
<dbReference type="GeneTree" id="ENSGT00990000208947"/>
<dbReference type="InterPro" id="IPR010920">
    <property type="entry name" value="LSM_dom_sf"/>
</dbReference>
<comment type="similarity">
    <text evidence="1">Belongs to the snRNP Sm proteins family.</text>
</comment>
<evidence type="ECO:0000259" key="3">
    <source>
        <dbReference type="SMART" id="SM00651"/>
    </source>
</evidence>
<dbReference type="Ensembl" id="ENSHHUT00000072264.1">
    <property type="protein sequence ID" value="ENSHHUP00000069935.1"/>
    <property type="gene ID" value="ENSHHUG00000041157.1"/>
</dbReference>
<proteinExistence type="inferred from homology"/>
<dbReference type="Gene3D" id="2.30.30.100">
    <property type="match status" value="1"/>
</dbReference>
<dbReference type="InterPro" id="IPR044641">
    <property type="entry name" value="Lsm7/SmG-like"/>
</dbReference>
<evidence type="ECO:0000256" key="1">
    <source>
        <dbReference type="ARBA" id="ARBA00006850"/>
    </source>
</evidence>
<evidence type="ECO:0000313" key="4">
    <source>
        <dbReference type="Ensembl" id="ENSHHUP00000069935.1"/>
    </source>
</evidence>
<dbReference type="SMART" id="SM00651">
    <property type="entry name" value="Sm"/>
    <property type="match status" value="1"/>
</dbReference>
<name>A0A4W5Q7M2_9TELE</name>
<sequence length="93" mass="10525">HYLFPLQDKDKNKEMKFQGGREASGVLKGFDHLLYLVLDGTIECIEWLIYTFILPPQQLGLAVCRGTSVVLICPQDGLETIPKAPSYSRRASW</sequence>
<dbReference type="STRING" id="62062.ENSHHUP00000069935"/>